<evidence type="ECO:0000313" key="2">
    <source>
        <dbReference type="Proteomes" id="UP000297299"/>
    </source>
</evidence>
<keyword evidence="2" id="KW-1185">Reference proteome</keyword>
<protein>
    <submittedName>
        <fullName evidence="1">Uncharacterized protein</fullName>
    </submittedName>
</protein>
<sequence length="150" mass="16619">MPTEETFAQSPPFPNDVPIAEIPVISYKALQSNSSSESEKLFDSCRVHGVSLLNLRGSEEGEMQTAPQQSTNTILFGTTPNCGVDVFREIVEKPGWKCDDESVTIGKGGGVVMILRDRLCKGKVRHQVPDERKTTRLMRLIEPEAIEAWS</sequence>
<evidence type="ECO:0000313" key="1">
    <source>
        <dbReference type="EMBL" id="TEY40414.1"/>
    </source>
</evidence>
<reference evidence="1 2" key="1">
    <citation type="submission" date="2017-11" db="EMBL/GenBank/DDBJ databases">
        <title>Comparative genomics of Botrytis spp.</title>
        <authorList>
            <person name="Valero-Jimenez C.A."/>
            <person name="Tapia P."/>
            <person name="Veloso J."/>
            <person name="Silva-Moreno E."/>
            <person name="Staats M."/>
            <person name="Valdes J.H."/>
            <person name="Van Kan J.A.L."/>
        </authorList>
    </citation>
    <scope>NUCLEOTIDE SEQUENCE [LARGE SCALE GENOMIC DNA]</scope>
    <source>
        <strain evidence="1 2">MUCL2830</strain>
    </source>
</reference>
<accession>A0A4Y8CNW6</accession>
<proteinExistence type="predicted"/>
<organism evidence="1 2">
    <name type="scientific">Botryotinia calthae</name>
    <dbReference type="NCBI Taxonomy" id="38488"/>
    <lineage>
        <taxon>Eukaryota</taxon>
        <taxon>Fungi</taxon>
        <taxon>Dikarya</taxon>
        <taxon>Ascomycota</taxon>
        <taxon>Pezizomycotina</taxon>
        <taxon>Leotiomycetes</taxon>
        <taxon>Helotiales</taxon>
        <taxon>Sclerotiniaceae</taxon>
        <taxon>Botryotinia</taxon>
    </lineage>
</organism>
<name>A0A4Y8CNW6_9HELO</name>
<dbReference type="AlphaFoldDB" id="A0A4Y8CNW6"/>
<dbReference type="EMBL" id="PHWZ01000431">
    <property type="protein sequence ID" value="TEY40414.1"/>
    <property type="molecule type" value="Genomic_DNA"/>
</dbReference>
<dbReference type="Proteomes" id="UP000297299">
    <property type="component" value="Unassembled WGS sequence"/>
</dbReference>
<comment type="caution">
    <text evidence="1">The sequence shown here is derived from an EMBL/GenBank/DDBJ whole genome shotgun (WGS) entry which is preliminary data.</text>
</comment>
<dbReference type="OrthoDB" id="3478278at2759"/>
<gene>
    <name evidence="1" type="ORF">BOTCAL_0432g00070</name>
</gene>